<dbReference type="AlphaFoldDB" id="A0A7J8ZC46"/>
<evidence type="ECO:0000313" key="3">
    <source>
        <dbReference type="Proteomes" id="UP000593574"/>
    </source>
</evidence>
<keyword evidence="1" id="KW-1133">Transmembrane helix</keyword>
<sequence length="99" mass="11776">PWYLFPLPNPHSKPFLYFSNIFLNLFLFIAISGYRLGRPWQEQEDEENCSQVRRYLPQTHRQALPISGKKDWQQIQCCDFEASFYEQSEQASSLSIQID</sequence>
<dbReference type="EMBL" id="JABEZV010000004">
    <property type="protein sequence ID" value="MBA0708914.1"/>
    <property type="molecule type" value="Genomic_DNA"/>
</dbReference>
<comment type="caution">
    <text evidence="2">The sequence shown here is derived from an EMBL/GenBank/DDBJ whole genome shotgun (WGS) entry which is preliminary data.</text>
</comment>
<keyword evidence="3" id="KW-1185">Reference proteome</keyword>
<reference evidence="2 3" key="1">
    <citation type="journal article" date="2019" name="Genome Biol. Evol.">
        <title>Insights into the evolution of the New World diploid cottons (Gossypium, subgenus Houzingenia) based on genome sequencing.</title>
        <authorList>
            <person name="Grover C.E."/>
            <person name="Arick M.A. 2nd"/>
            <person name="Thrash A."/>
            <person name="Conover J.L."/>
            <person name="Sanders W.S."/>
            <person name="Peterson D.G."/>
            <person name="Frelichowski J.E."/>
            <person name="Scheffler J.A."/>
            <person name="Scheffler B.E."/>
            <person name="Wendel J.F."/>
        </authorList>
    </citation>
    <scope>NUCLEOTIDE SEQUENCE [LARGE SCALE GENOMIC DNA]</scope>
    <source>
        <strain evidence="2">4</strain>
        <tissue evidence="2">Leaf</tissue>
    </source>
</reference>
<feature type="non-terminal residue" evidence="2">
    <location>
        <position position="1"/>
    </location>
</feature>
<dbReference type="Proteomes" id="UP000593574">
    <property type="component" value="Unassembled WGS sequence"/>
</dbReference>
<proteinExistence type="predicted"/>
<gene>
    <name evidence="2" type="ORF">Golax_023994</name>
</gene>
<keyword evidence="1" id="KW-0812">Transmembrane</keyword>
<evidence type="ECO:0000313" key="2">
    <source>
        <dbReference type="EMBL" id="MBA0708914.1"/>
    </source>
</evidence>
<organism evidence="2 3">
    <name type="scientific">Gossypium laxum</name>
    <dbReference type="NCBI Taxonomy" id="34288"/>
    <lineage>
        <taxon>Eukaryota</taxon>
        <taxon>Viridiplantae</taxon>
        <taxon>Streptophyta</taxon>
        <taxon>Embryophyta</taxon>
        <taxon>Tracheophyta</taxon>
        <taxon>Spermatophyta</taxon>
        <taxon>Magnoliopsida</taxon>
        <taxon>eudicotyledons</taxon>
        <taxon>Gunneridae</taxon>
        <taxon>Pentapetalae</taxon>
        <taxon>rosids</taxon>
        <taxon>malvids</taxon>
        <taxon>Malvales</taxon>
        <taxon>Malvaceae</taxon>
        <taxon>Malvoideae</taxon>
        <taxon>Gossypium</taxon>
    </lineage>
</organism>
<name>A0A7J8ZC46_9ROSI</name>
<keyword evidence="1" id="KW-0472">Membrane</keyword>
<protein>
    <submittedName>
        <fullName evidence="2">Uncharacterized protein</fullName>
    </submittedName>
</protein>
<accession>A0A7J8ZC46</accession>
<evidence type="ECO:0000256" key="1">
    <source>
        <dbReference type="SAM" id="Phobius"/>
    </source>
</evidence>
<feature type="transmembrane region" description="Helical" evidence="1">
    <location>
        <begin position="15"/>
        <end position="34"/>
    </location>
</feature>